<sequence>MAFARFSSLPPEIRWKIWEAYCPELGPQPLSLQIDIDPNVDEVRPGQWLFRQTLPVRRILSLSRDSRSYALKALPNTISLRKGRGIVRYSAQRDVIRLHPTIFAGPRDEKFAWRPVTGFSDQVVSLTFNLEAMPWKKMKALDFFKFCLSFPRLRYIFTSAWGASYPEKNLQWCASDYVHRVGLKLHQGDDPAGGVEMVYCWPSLPRHQRWAEGAIPLARFPRGESALREFLDFTNETLELMELTGVNLTEKELDQIREIRVWPLVARQGGVPLVRGRCFEDSERL</sequence>
<dbReference type="AlphaFoldDB" id="A0AAE8N507"/>
<accession>A0AAE8N507</accession>
<reference evidence="2" key="1">
    <citation type="submission" date="2018-03" db="EMBL/GenBank/DDBJ databases">
        <authorList>
            <person name="Guldener U."/>
        </authorList>
    </citation>
    <scope>NUCLEOTIDE SEQUENCE</scope>
</reference>
<evidence type="ECO:0000259" key="1">
    <source>
        <dbReference type="Pfam" id="PF20150"/>
    </source>
</evidence>
<gene>
    <name evidence="2" type="ORF">DNG_09090</name>
</gene>
<evidence type="ECO:0000313" key="3">
    <source>
        <dbReference type="Proteomes" id="UP001187682"/>
    </source>
</evidence>
<dbReference type="InterPro" id="IPR045518">
    <property type="entry name" value="2EXR"/>
</dbReference>
<proteinExistence type="predicted"/>
<dbReference type="EMBL" id="ONZQ02000015">
    <property type="protein sequence ID" value="SPO06401.1"/>
    <property type="molecule type" value="Genomic_DNA"/>
</dbReference>
<evidence type="ECO:0000313" key="2">
    <source>
        <dbReference type="EMBL" id="SPO06401.1"/>
    </source>
</evidence>
<keyword evidence="3" id="KW-1185">Reference proteome</keyword>
<feature type="domain" description="2EXR" evidence="1">
    <location>
        <begin position="3"/>
        <end position="96"/>
    </location>
</feature>
<protein>
    <recommendedName>
        <fullName evidence="1">2EXR domain-containing protein</fullName>
    </recommendedName>
</protein>
<organism evidence="2 3">
    <name type="scientific">Cephalotrichum gorgonifer</name>
    <dbReference type="NCBI Taxonomy" id="2041049"/>
    <lineage>
        <taxon>Eukaryota</taxon>
        <taxon>Fungi</taxon>
        <taxon>Dikarya</taxon>
        <taxon>Ascomycota</taxon>
        <taxon>Pezizomycotina</taxon>
        <taxon>Sordariomycetes</taxon>
        <taxon>Hypocreomycetidae</taxon>
        <taxon>Microascales</taxon>
        <taxon>Microascaceae</taxon>
        <taxon>Cephalotrichum</taxon>
    </lineage>
</organism>
<dbReference type="Pfam" id="PF20150">
    <property type="entry name" value="2EXR"/>
    <property type="match status" value="1"/>
</dbReference>
<dbReference type="Proteomes" id="UP001187682">
    <property type="component" value="Unassembled WGS sequence"/>
</dbReference>
<name>A0AAE8N507_9PEZI</name>
<comment type="caution">
    <text evidence="2">The sequence shown here is derived from an EMBL/GenBank/DDBJ whole genome shotgun (WGS) entry which is preliminary data.</text>
</comment>